<accession>A0A2W7QJZ6</accession>
<dbReference type="InterPro" id="IPR011067">
    <property type="entry name" value="Plasmid_toxin/cell-grow_inhib"/>
</dbReference>
<dbReference type="EMBL" id="QKZT01000020">
    <property type="protein sequence ID" value="PZX48431.1"/>
    <property type="molecule type" value="Genomic_DNA"/>
</dbReference>
<dbReference type="Gene3D" id="2.30.30.110">
    <property type="match status" value="1"/>
</dbReference>
<dbReference type="RefSeq" id="WP_111322140.1">
    <property type="nucleotide sequence ID" value="NZ_QKZT01000020.1"/>
</dbReference>
<name>A0A2W7QJZ6_9BACT</name>
<organism evidence="1 2">
    <name type="scientific">Algoriphagus chordae</name>
    <dbReference type="NCBI Taxonomy" id="237019"/>
    <lineage>
        <taxon>Bacteria</taxon>
        <taxon>Pseudomonadati</taxon>
        <taxon>Bacteroidota</taxon>
        <taxon>Cytophagia</taxon>
        <taxon>Cytophagales</taxon>
        <taxon>Cyclobacteriaceae</taxon>
        <taxon>Algoriphagus</taxon>
    </lineage>
</organism>
<keyword evidence="2" id="KW-1185">Reference proteome</keyword>
<comment type="caution">
    <text evidence="1">The sequence shown here is derived from an EMBL/GenBank/DDBJ whole genome shotgun (WGS) entry which is preliminary data.</text>
</comment>
<gene>
    <name evidence="1" type="ORF">LV85_03675</name>
</gene>
<dbReference type="AlphaFoldDB" id="A0A2W7QJZ6"/>
<reference evidence="1 2" key="1">
    <citation type="submission" date="2018-06" db="EMBL/GenBank/DDBJ databases">
        <title>Genomic Encyclopedia of Archaeal and Bacterial Type Strains, Phase II (KMG-II): from individual species to whole genera.</title>
        <authorList>
            <person name="Goeker M."/>
        </authorList>
    </citation>
    <scope>NUCLEOTIDE SEQUENCE [LARGE SCALE GENOMIC DNA]</scope>
    <source>
        <strain evidence="1 2">DSM 19830</strain>
    </source>
</reference>
<sequence length="119" mass="13312">MGTHLSVRGKIVLVPFPFDDFSLRKVRPALCLSDPIGKFEHIVVAFISSKAPEILEESDILIDPQEDYWAGTGLLVASVLRLHKIVSIPLSLIMRELGSFPLIMDKLLAEKIKSIFQLK</sequence>
<dbReference type="SUPFAM" id="SSF50118">
    <property type="entry name" value="Cell growth inhibitor/plasmid maintenance toxic component"/>
    <property type="match status" value="1"/>
</dbReference>
<proteinExistence type="predicted"/>
<protein>
    <submittedName>
        <fullName evidence="1">mRNA interferase MazF</fullName>
    </submittedName>
</protein>
<dbReference type="InterPro" id="IPR003477">
    <property type="entry name" value="PemK-like"/>
</dbReference>
<evidence type="ECO:0000313" key="1">
    <source>
        <dbReference type="EMBL" id="PZX48431.1"/>
    </source>
</evidence>
<dbReference type="OrthoDB" id="129822at2"/>
<dbReference type="GO" id="GO:0003677">
    <property type="term" value="F:DNA binding"/>
    <property type="evidence" value="ECO:0007669"/>
    <property type="project" value="InterPro"/>
</dbReference>
<dbReference type="Proteomes" id="UP000248882">
    <property type="component" value="Unassembled WGS sequence"/>
</dbReference>
<dbReference type="Pfam" id="PF02452">
    <property type="entry name" value="PemK_toxin"/>
    <property type="match status" value="1"/>
</dbReference>
<evidence type="ECO:0000313" key="2">
    <source>
        <dbReference type="Proteomes" id="UP000248882"/>
    </source>
</evidence>